<evidence type="ECO:0000256" key="3">
    <source>
        <dbReference type="ARBA" id="ARBA00022777"/>
    </source>
</evidence>
<evidence type="ECO:0000256" key="4">
    <source>
        <dbReference type="ARBA" id="ARBA00022840"/>
    </source>
</evidence>
<dbReference type="InterPro" id="IPR017437">
    <property type="entry name" value="ATP-NAD_kinase_PpnK-typ_C"/>
</dbReference>
<evidence type="ECO:0008006" key="8">
    <source>
        <dbReference type="Google" id="ProtNLM"/>
    </source>
</evidence>
<name>X1K404_9ZZZZ</name>
<dbReference type="Gene3D" id="2.60.200.30">
    <property type="entry name" value="Probable inorganic polyphosphate/atp-NAD kinase, domain 2"/>
    <property type="match status" value="1"/>
</dbReference>
<dbReference type="InterPro" id="IPR002504">
    <property type="entry name" value="NADK"/>
</dbReference>
<keyword evidence="1" id="KW-0808">Transferase</keyword>
<protein>
    <recommendedName>
        <fullName evidence="8">NAD kinase</fullName>
    </recommendedName>
</protein>
<dbReference type="InterPro" id="IPR016064">
    <property type="entry name" value="NAD/diacylglycerol_kinase_sf"/>
</dbReference>
<keyword evidence="5" id="KW-0521">NADP</keyword>
<dbReference type="PANTHER" id="PTHR20275:SF0">
    <property type="entry name" value="NAD KINASE"/>
    <property type="match status" value="1"/>
</dbReference>
<evidence type="ECO:0000313" key="7">
    <source>
        <dbReference type="EMBL" id="GAH84974.1"/>
    </source>
</evidence>
<dbReference type="GO" id="GO:0019674">
    <property type="term" value="P:NAD+ metabolic process"/>
    <property type="evidence" value="ECO:0007669"/>
    <property type="project" value="InterPro"/>
</dbReference>
<dbReference type="EMBL" id="BARU01035834">
    <property type="protein sequence ID" value="GAH84974.1"/>
    <property type="molecule type" value="Genomic_DNA"/>
</dbReference>
<dbReference type="HAMAP" id="MF_00361">
    <property type="entry name" value="NAD_kinase"/>
    <property type="match status" value="1"/>
</dbReference>
<proteinExistence type="inferred from homology"/>
<accession>X1K404</accession>
<evidence type="ECO:0000256" key="6">
    <source>
        <dbReference type="ARBA" id="ARBA00023027"/>
    </source>
</evidence>
<organism evidence="7">
    <name type="scientific">marine sediment metagenome</name>
    <dbReference type="NCBI Taxonomy" id="412755"/>
    <lineage>
        <taxon>unclassified sequences</taxon>
        <taxon>metagenomes</taxon>
        <taxon>ecological metagenomes</taxon>
    </lineage>
</organism>
<feature type="non-terminal residue" evidence="7">
    <location>
        <position position="1"/>
    </location>
</feature>
<keyword evidence="4" id="KW-0067">ATP-binding</keyword>
<dbReference type="SUPFAM" id="SSF111331">
    <property type="entry name" value="NAD kinase/diacylglycerol kinase-like"/>
    <property type="match status" value="1"/>
</dbReference>
<keyword evidence="2" id="KW-0547">Nucleotide-binding</keyword>
<evidence type="ECO:0000256" key="1">
    <source>
        <dbReference type="ARBA" id="ARBA00022679"/>
    </source>
</evidence>
<evidence type="ECO:0000256" key="2">
    <source>
        <dbReference type="ARBA" id="ARBA00022741"/>
    </source>
</evidence>
<evidence type="ECO:0000256" key="5">
    <source>
        <dbReference type="ARBA" id="ARBA00022857"/>
    </source>
</evidence>
<dbReference type="Pfam" id="PF01513">
    <property type="entry name" value="NAD_kinase"/>
    <property type="match status" value="1"/>
</dbReference>
<dbReference type="Gene3D" id="3.40.50.10330">
    <property type="entry name" value="Probable inorganic polyphosphate/atp-NAD kinase, domain 1"/>
    <property type="match status" value="1"/>
</dbReference>
<dbReference type="GO" id="GO:0005524">
    <property type="term" value="F:ATP binding"/>
    <property type="evidence" value="ECO:0007669"/>
    <property type="project" value="UniProtKB-KW"/>
</dbReference>
<gene>
    <name evidence="7" type="ORF">S03H2_56037</name>
</gene>
<sequence>IISAARFLSQTNVPVIGVNLGKLGFLAEFSIGELREFFERIISRKVLIEKRMMLGCSIFSDGKEKFCSAAINDVFITAGAPFRVIELKIAVDGQPLAGCVSDGLIISTPTGSTAYNLSAAGPILSPKCQAMVITPICPHSLSFRPIVINADSKVEVSGIRVNEGTTVSIDGQLSAKLAIGDVVRVQRHKGDFLVVNNPLRTQWDTLATKLRWAEKPKYNRDAILP</sequence>
<keyword evidence="6" id="KW-0520">NAD</keyword>
<comment type="caution">
    <text evidence="7">The sequence shown here is derived from an EMBL/GenBank/DDBJ whole genome shotgun (WGS) entry which is preliminary data.</text>
</comment>
<keyword evidence="3" id="KW-0418">Kinase</keyword>
<dbReference type="PANTHER" id="PTHR20275">
    <property type="entry name" value="NAD KINASE"/>
    <property type="match status" value="1"/>
</dbReference>
<dbReference type="InterPro" id="IPR017438">
    <property type="entry name" value="ATP-NAD_kinase_N"/>
</dbReference>
<dbReference type="FunFam" id="2.60.200.30:FF:000009">
    <property type="entry name" value="Poly(P)/ATP NAD kinase"/>
    <property type="match status" value="1"/>
</dbReference>
<dbReference type="AlphaFoldDB" id="X1K404"/>
<reference evidence="7" key="1">
    <citation type="journal article" date="2014" name="Front. Microbiol.">
        <title>High frequency of phylogenetically diverse reductive dehalogenase-homologous genes in deep subseafloor sedimentary metagenomes.</title>
        <authorList>
            <person name="Kawai M."/>
            <person name="Futagami T."/>
            <person name="Toyoda A."/>
            <person name="Takaki Y."/>
            <person name="Nishi S."/>
            <person name="Hori S."/>
            <person name="Arai W."/>
            <person name="Tsubouchi T."/>
            <person name="Morono Y."/>
            <person name="Uchiyama I."/>
            <person name="Ito T."/>
            <person name="Fujiyama A."/>
            <person name="Inagaki F."/>
            <person name="Takami H."/>
        </authorList>
    </citation>
    <scope>NUCLEOTIDE SEQUENCE</scope>
    <source>
        <strain evidence="7">Expedition CK06-06</strain>
    </source>
</reference>
<dbReference type="GO" id="GO:0003951">
    <property type="term" value="F:NAD+ kinase activity"/>
    <property type="evidence" value="ECO:0007669"/>
    <property type="project" value="InterPro"/>
</dbReference>
<dbReference type="Pfam" id="PF20143">
    <property type="entry name" value="NAD_kinase_C"/>
    <property type="match status" value="1"/>
</dbReference>
<dbReference type="GO" id="GO:0006741">
    <property type="term" value="P:NADP+ biosynthetic process"/>
    <property type="evidence" value="ECO:0007669"/>
    <property type="project" value="InterPro"/>
</dbReference>